<organism evidence="1 2">
    <name type="scientific">Anopheles merus</name>
    <name type="common">Mosquito</name>
    <dbReference type="NCBI Taxonomy" id="30066"/>
    <lineage>
        <taxon>Eukaryota</taxon>
        <taxon>Metazoa</taxon>
        <taxon>Ecdysozoa</taxon>
        <taxon>Arthropoda</taxon>
        <taxon>Hexapoda</taxon>
        <taxon>Insecta</taxon>
        <taxon>Pterygota</taxon>
        <taxon>Neoptera</taxon>
        <taxon>Endopterygota</taxon>
        <taxon>Diptera</taxon>
        <taxon>Nematocera</taxon>
        <taxon>Culicoidea</taxon>
        <taxon>Culicidae</taxon>
        <taxon>Anophelinae</taxon>
        <taxon>Anopheles</taxon>
    </lineage>
</organism>
<dbReference type="EnsemblMetazoa" id="AMEM017075-RA">
    <property type="protein sequence ID" value="AMEM017075-PA"/>
    <property type="gene ID" value="AMEM017075"/>
</dbReference>
<proteinExistence type="predicted"/>
<dbReference type="AlphaFoldDB" id="A0A182VLP0"/>
<protein>
    <submittedName>
        <fullName evidence="1">Uncharacterized protein</fullName>
    </submittedName>
</protein>
<name>A0A182VLP0_ANOME</name>
<reference evidence="1" key="1">
    <citation type="submission" date="2020-05" db="UniProtKB">
        <authorList>
            <consortium name="EnsemblMetazoa"/>
        </authorList>
    </citation>
    <scope>IDENTIFICATION</scope>
    <source>
        <strain evidence="1">MAF</strain>
    </source>
</reference>
<dbReference type="VEuPathDB" id="VectorBase:AMEM017075"/>
<keyword evidence="2" id="KW-1185">Reference proteome</keyword>
<dbReference type="Proteomes" id="UP000075903">
    <property type="component" value="Unassembled WGS sequence"/>
</dbReference>
<evidence type="ECO:0000313" key="1">
    <source>
        <dbReference type="EnsemblMetazoa" id="AMEM017075-PA"/>
    </source>
</evidence>
<accession>A0A182VLP0</accession>
<evidence type="ECO:0000313" key="2">
    <source>
        <dbReference type="Proteomes" id="UP000075903"/>
    </source>
</evidence>
<sequence length="122" mass="13307">MGCSAAADAVAALEGWCNRPQTVAVAVPSELPDIGGDYRNRWLHCSALVCVFCSIPDVFYFSPHGYQPMHISSVQRHGAQMALTSLHRDGAVTVLADGNSFTADSSIEIDDPATWRREKERK</sequence>